<organism evidence="2 3">
    <name type="scientific">candidate division KSB3 bacterium</name>
    <dbReference type="NCBI Taxonomy" id="2044937"/>
    <lineage>
        <taxon>Bacteria</taxon>
        <taxon>candidate division KSB3</taxon>
    </lineage>
</organism>
<dbReference type="EMBL" id="PDSK01000090">
    <property type="protein sequence ID" value="PIE34330.1"/>
    <property type="molecule type" value="Genomic_DNA"/>
</dbReference>
<sequence length="134" mass="15065">MALKLHNLKGVTPEIEAALKSLELNDSDKLLDAAGQPKDRTKLAEKLGIEARALLEILNRADLGRIWGIGNVYADLLEFSGVDTVMELRSRKPENLCKKMEELAAEHDVKRPPSLEEVQRWVGEAKTLERAIFY</sequence>
<name>A0A2G6KG13_9BACT</name>
<gene>
    <name evidence="2" type="ORF">CSA56_08070</name>
</gene>
<dbReference type="Gene3D" id="1.10.150.20">
    <property type="entry name" value="5' to 3' exonuclease, C-terminal subdomain"/>
    <property type="match status" value="1"/>
</dbReference>
<proteinExistence type="predicted"/>
<reference evidence="2 3" key="1">
    <citation type="submission" date="2017-10" db="EMBL/GenBank/DDBJ databases">
        <title>Novel microbial diversity and functional potential in the marine mammal oral microbiome.</title>
        <authorList>
            <person name="Dudek N.K."/>
            <person name="Sun C.L."/>
            <person name="Burstein D."/>
            <person name="Kantor R.S."/>
            <person name="Aliaga Goltsman D.S."/>
            <person name="Bik E.M."/>
            <person name="Thomas B.C."/>
            <person name="Banfield J.F."/>
            <person name="Relman D.A."/>
        </authorList>
    </citation>
    <scope>NUCLEOTIDE SEQUENCE [LARGE SCALE GENOMIC DNA]</scope>
    <source>
        <strain evidence="2">DOLJORAL78_47_16</strain>
    </source>
</reference>
<protein>
    <submittedName>
        <fullName evidence="2">Ferredoxin</fullName>
    </submittedName>
</protein>
<dbReference type="InterPro" id="IPR025567">
    <property type="entry name" value="DUF4332"/>
</dbReference>
<accession>A0A2G6KG13</accession>
<evidence type="ECO:0000313" key="3">
    <source>
        <dbReference type="Proteomes" id="UP000230821"/>
    </source>
</evidence>
<evidence type="ECO:0000259" key="1">
    <source>
        <dbReference type="Pfam" id="PF14229"/>
    </source>
</evidence>
<dbReference type="SUPFAM" id="SSF56672">
    <property type="entry name" value="DNA/RNA polymerases"/>
    <property type="match status" value="1"/>
</dbReference>
<dbReference type="Proteomes" id="UP000230821">
    <property type="component" value="Unassembled WGS sequence"/>
</dbReference>
<dbReference type="InterPro" id="IPR043502">
    <property type="entry name" value="DNA/RNA_pol_sf"/>
</dbReference>
<comment type="caution">
    <text evidence="2">The sequence shown here is derived from an EMBL/GenBank/DDBJ whole genome shotgun (WGS) entry which is preliminary data.</text>
</comment>
<evidence type="ECO:0000313" key="2">
    <source>
        <dbReference type="EMBL" id="PIE34330.1"/>
    </source>
</evidence>
<dbReference type="Pfam" id="PF14229">
    <property type="entry name" value="DUF4332"/>
    <property type="match status" value="1"/>
</dbReference>
<feature type="domain" description="DUF4332" evidence="1">
    <location>
        <begin position="10"/>
        <end position="128"/>
    </location>
</feature>
<dbReference type="AlphaFoldDB" id="A0A2G6KG13"/>